<evidence type="ECO:0000256" key="4">
    <source>
        <dbReference type="ARBA" id="ARBA00022527"/>
    </source>
</evidence>
<keyword evidence="11" id="KW-0966">Cell projection</keyword>
<dbReference type="Pfam" id="PF00069">
    <property type="entry name" value="Pkinase"/>
    <property type="match status" value="1"/>
</dbReference>
<evidence type="ECO:0000256" key="9">
    <source>
        <dbReference type="ARBA" id="ARBA00022840"/>
    </source>
</evidence>
<dbReference type="Gene3D" id="3.30.200.20">
    <property type="entry name" value="Phosphorylase Kinase, domain 1"/>
    <property type="match status" value="1"/>
</dbReference>
<dbReference type="Gene3D" id="1.10.510.10">
    <property type="entry name" value="Transferase(Phosphotransferase) domain 1"/>
    <property type="match status" value="2"/>
</dbReference>
<evidence type="ECO:0000256" key="2">
    <source>
        <dbReference type="ARBA" id="ARBA00004138"/>
    </source>
</evidence>
<evidence type="ECO:0000256" key="12">
    <source>
        <dbReference type="ARBA" id="ARBA00047899"/>
    </source>
</evidence>
<evidence type="ECO:0000256" key="3">
    <source>
        <dbReference type="ARBA" id="ARBA00012513"/>
    </source>
</evidence>
<protein>
    <recommendedName>
        <fullName evidence="3">non-specific serine/threonine protein kinase</fullName>
        <ecNumber evidence="3">2.7.11.1</ecNumber>
    </recommendedName>
</protein>
<dbReference type="PROSITE" id="PS00107">
    <property type="entry name" value="PROTEIN_KINASE_ATP"/>
    <property type="match status" value="1"/>
</dbReference>
<dbReference type="EC" id="2.7.11.1" evidence="3"/>
<dbReference type="GO" id="GO:0004674">
    <property type="term" value="F:protein serine/threonine kinase activity"/>
    <property type="evidence" value="ECO:0007669"/>
    <property type="project" value="UniProtKB-KW"/>
</dbReference>
<comment type="subcellular location">
    <subcellularLocation>
        <location evidence="2">Cell projection</location>
        <location evidence="2">Cilium</location>
    </subcellularLocation>
</comment>
<accession>A0A2A2JD54</accession>
<evidence type="ECO:0000256" key="10">
    <source>
        <dbReference type="ARBA" id="ARBA00022842"/>
    </source>
</evidence>
<dbReference type="InterPro" id="IPR008271">
    <property type="entry name" value="Ser/Thr_kinase_AS"/>
</dbReference>
<keyword evidence="19" id="KW-1185">Reference proteome</keyword>
<dbReference type="PROSITE" id="PS50011">
    <property type="entry name" value="PROTEIN_KINASE_DOM"/>
    <property type="match status" value="1"/>
</dbReference>
<evidence type="ECO:0000256" key="6">
    <source>
        <dbReference type="ARBA" id="ARBA00022723"/>
    </source>
</evidence>
<evidence type="ECO:0000256" key="16">
    <source>
        <dbReference type="SAM" id="MobiDB-lite"/>
    </source>
</evidence>
<sequence length="408" mass="46213">MTGSVTLADRYVMTKRLGDGTFGEVLLAKKIDTGDKVAIKRMKKKFYNWEEAMNLREIKSLKKLNHPNIIKLREVIRENDILYFVFEYMQENLYELMKDRDRYFPESVIRNIIYQVLQGLSFMHKNGFFHRDMKPENIMCNGTELVKIADFGLEEWPEGYQLATAMNFRFTQTAPTPMEQIVNTIGKDGMKLMLDMMIWNPERRPNANQCLRYKYFQVNEKLGAPVMSQPAPGVVRKHSAGSTQSDTKAVLGKVKKDYPGSENISPQQQGKMIERNHNRSIPLNKSTVFEKSDKDRDSANVAAERRAKDFYMTKSRYIPGAVTKEGGNNAMAANAGGSNSAKKEGRSAVQTRFQYAYGYVPNFGARTLNQPTDGKSGNHLLANSATNSNGLPNKANNNNAGRIDWAAK</sequence>
<organism evidence="18 19">
    <name type="scientific">Diploscapter pachys</name>
    <dbReference type="NCBI Taxonomy" id="2018661"/>
    <lineage>
        <taxon>Eukaryota</taxon>
        <taxon>Metazoa</taxon>
        <taxon>Ecdysozoa</taxon>
        <taxon>Nematoda</taxon>
        <taxon>Chromadorea</taxon>
        <taxon>Rhabditida</taxon>
        <taxon>Rhabditina</taxon>
        <taxon>Rhabditomorpha</taxon>
        <taxon>Rhabditoidea</taxon>
        <taxon>Rhabditidae</taxon>
        <taxon>Diploscapter</taxon>
    </lineage>
</organism>
<comment type="similarity">
    <text evidence="15">Belongs to the protein kinase superfamily.</text>
</comment>
<proteinExistence type="inferred from homology"/>
<feature type="domain" description="Protein kinase" evidence="17">
    <location>
        <begin position="11"/>
        <end position="311"/>
    </location>
</feature>
<keyword evidence="4 15" id="KW-0723">Serine/threonine-protein kinase</keyword>
<dbReference type="GO" id="GO:0005524">
    <property type="term" value="F:ATP binding"/>
    <property type="evidence" value="ECO:0007669"/>
    <property type="project" value="UniProtKB-UniRule"/>
</dbReference>
<dbReference type="FunFam" id="3.30.200.20:FF:000071">
    <property type="entry name" value="serine/threonine-protein kinase MAK isoform X1"/>
    <property type="match status" value="1"/>
</dbReference>
<feature type="compositionally biased region" description="Low complexity" evidence="16">
    <location>
        <begin position="387"/>
        <end position="399"/>
    </location>
</feature>
<evidence type="ECO:0000256" key="5">
    <source>
        <dbReference type="ARBA" id="ARBA00022679"/>
    </source>
</evidence>
<evidence type="ECO:0000256" key="1">
    <source>
        <dbReference type="ARBA" id="ARBA00001946"/>
    </source>
</evidence>
<dbReference type="AlphaFoldDB" id="A0A2A2JD54"/>
<dbReference type="PROSITE" id="PS00108">
    <property type="entry name" value="PROTEIN_KINASE_ST"/>
    <property type="match status" value="1"/>
</dbReference>
<keyword evidence="10" id="KW-0460">Magnesium</keyword>
<keyword evidence="9 14" id="KW-0067">ATP-binding</keyword>
<evidence type="ECO:0000256" key="15">
    <source>
        <dbReference type="RuleBase" id="RU000304"/>
    </source>
</evidence>
<keyword evidence="6" id="KW-0479">Metal-binding</keyword>
<feature type="binding site" evidence="14">
    <location>
        <position position="40"/>
    </location>
    <ligand>
        <name>ATP</name>
        <dbReference type="ChEBI" id="CHEBI:30616"/>
    </ligand>
</feature>
<comment type="catalytic activity">
    <reaction evidence="13">
        <text>L-seryl-[protein] + ATP = O-phospho-L-seryl-[protein] + ADP + H(+)</text>
        <dbReference type="Rhea" id="RHEA:17989"/>
        <dbReference type="Rhea" id="RHEA-COMP:9863"/>
        <dbReference type="Rhea" id="RHEA-COMP:11604"/>
        <dbReference type="ChEBI" id="CHEBI:15378"/>
        <dbReference type="ChEBI" id="CHEBI:29999"/>
        <dbReference type="ChEBI" id="CHEBI:30616"/>
        <dbReference type="ChEBI" id="CHEBI:83421"/>
        <dbReference type="ChEBI" id="CHEBI:456216"/>
        <dbReference type="EC" id="2.7.11.1"/>
    </reaction>
</comment>
<dbReference type="SMART" id="SM00220">
    <property type="entry name" value="S_TKc"/>
    <property type="match status" value="1"/>
</dbReference>
<evidence type="ECO:0000256" key="13">
    <source>
        <dbReference type="ARBA" id="ARBA00048679"/>
    </source>
</evidence>
<gene>
    <name evidence="18" type="ORF">WR25_01848</name>
</gene>
<dbReference type="InterPro" id="IPR000719">
    <property type="entry name" value="Prot_kinase_dom"/>
</dbReference>
<keyword evidence="8" id="KW-0418">Kinase</keyword>
<comment type="catalytic activity">
    <reaction evidence="12">
        <text>L-threonyl-[protein] + ATP = O-phospho-L-threonyl-[protein] + ADP + H(+)</text>
        <dbReference type="Rhea" id="RHEA:46608"/>
        <dbReference type="Rhea" id="RHEA-COMP:11060"/>
        <dbReference type="Rhea" id="RHEA-COMP:11605"/>
        <dbReference type="ChEBI" id="CHEBI:15378"/>
        <dbReference type="ChEBI" id="CHEBI:30013"/>
        <dbReference type="ChEBI" id="CHEBI:30616"/>
        <dbReference type="ChEBI" id="CHEBI:61977"/>
        <dbReference type="ChEBI" id="CHEBI:456216"/>
        <dbReference type="EC" id="2.7.11.1"/>
    </reaction>
</comment>
<dbReference type="PANTHER" id="PTHR24055">
    <property type="entry name" value="MITOGEN-ACTIVATED PROTEIN KINASE"/>
    <property type="match status" value="1"/>
</dbReference>
<keyword evidence="5" id="KW-0808">Transferase</keyword>
<dbReference type="GO" id="GO:0046872">
    <property type="term" value="F:metal ion binding"/>
    <property type="evidence" value="ECO:0007669"/>
    <property type="project" value="UniProtKB-KW"/>
</dbReference>
<comment type="cofactor">
    <cofactor evidence="1">
        <name>Mg(2+)</name>
        <dbReference type="ChEBI" id="CHEBI:18420"/>
    </cofactor>
</comment>
<evidence type="ECO:0000313" key="19">
    <source>
        <dbReference type="Proteomes" id="UP000218231"/>
    </source>
</evidence>
<feature type="compositionally biased region" description="Polar residues" evidence="16">
    <location>
        <begin position="368"/>
        <end position="386"/>
    </location>
</feature>
<evidence type="ECO:0000256" key="14">
    <source>
        <dbReference type="PROSITE-ProRule" id="PRU10141"/>
    </source>
</evidence>
<dbReference type="STRING" id="2018661.A0A2A2JD54"/>
<reference evidence="18 19" key="1">
    <citation type="journal article" date="2017" name="Curr. Biol.">
        <title>Genome architecture and evolution of a unichromosomal asexual nematode.</title>
        <authorList>
            <person name="Fradin H."/>
            <person name="Zegar C."/>
            <person name="Gutwein M."/>
            <person name="Lucas J."/>
            <person name="Kovtun M."/>
            <person name="Corcoran D."/>
            <person name="Baugh L.R."/>
            <person name="Kiontke K."/>
            <person name="Gunsalus K."/>
            <person name="Fitch D.H."/>
            <person name="Piano F."/>
        </authorList>
    </citation>
    <scope>NUCLEOTIDE SEQUENCE [LARGE SCALE GENOMIC DNA]</scope>
    <source>
        <strain evidence="18">PF1309</strain>
    </source>
</reference>
<keyword evidence="7 14" id="KW-0547">Nucleotide-binding</keyword>
<evidence type="ECO:0000256" key="8">
    <source>
        <dbReference type="ARBA" id="ARBA00022777"/>
    </source>
</evidence>
<dbReference type="InterPro" id="IPR017441">
    <property type="entry name" value="Protein_kinase_ATP_BS"/>
</dbReference>
<dbReference type="OrthoDB" id="2158884at2759"/>
<evidence type="ECO:0000313" key="18">
    <source>
        <dbReference type="EMBL" id="PAV59585.1"/>
    </source>
</evidence>
<dbReference type="SUPFAM" id="SSF56112">
    <property type="entry name" value="Protein kinase-like (PK-like)"/>
    <property type="match status" value="1"/>
</dbReference>
<evidence type="ECO:0000259" key="17">
    <source>
        <dbReference type="PROSITE" id="PS50011"/>
    </source>
</evidence>
<dbReference type="Proteomes" id="UP000218231">
    <property type="component" value="Unassembled WGS sequence"/>
</dbReference>
<dbReference type="EMBL" id="LIAE01010514">
    <property type="protein sequence ID" value="PAV59585.1"/>
    <property type="molecule type" value="Genomic_DNA"/>
</dbReference>
<dbReference type="GO" id="GO:0005929">
    <property type="term" value="C:cilium"/>
    <property type="evidence" value="ECO:0007669"/>
    <property type="project" value="UniProtKB-SubCell"/>
</dbReference>
<evidence type="ECO:0000256" key="11">
    <source>
        <dbReference type="ARBA" id="ARBA00023273"/>
    </source>
</evidence>
<dbReference type="InterPro" id="IPR050117">
    <property type="entry name" value="MAPK"/>
</dbReference>
<dbReference type="InterPro" id="IPR011009">
    <property type="entry name" value="Kinase-like_dom_sf"/>
</dbReference>
<name>A0A2A2JD54_9BILA</name>
<evidence type="ECO:0000256" key="7">
    <source>
        <dbReference type="ARBA" id="ARBA00022741"/>
    </source>
</evidence>
<comment type="caution">
    <text evidence="18">The sequence shown here is derived from an EMBL/GenBank/DDBJ whole genome shotgun (WGS) entry which is preliminary data.</text>
</comment>
<feature type="region of interest" description="Disordered" evidence="16">
    <location>
        <begin position="368"/>
        <end position="408"/>
    </location>
</feature>